<evidence type="ECO:0000256" key="4">
    <source>
        <dbReference type="ARBA" id="ARBA00022695"/>
    </source>
</evidence>
<dbReference type="EC" id="2.7.7.7" evidence="1"/>
<keyword evidence="5" id="KW-0235">DNA replication</keyword>
<organism evidence="11 12">
    <name type="scientific">Entomoplasma freundtii</name>
    <dbReference type="NCBI Taxonomy" id="74700"/>
    <lineage>
        <taxon>Bacteria</taxon>
        <taxon>Bacillati</taxon>
        <taxon>Mycoplasmatota</taxon>
        <taxon>Mollicutes</taxon>
        <taxon>Entomoplasmatales</taxon>
        <taxon>Entomoplasmataceae</taxon>
        <taxon>Entomoplasma</taxon>
    </lineage>
</organism>
<dbReference type="GO" id="GO:0003677">
    <property type="term" value="F:DNA binding"/>
    <property type="evidence" value="ECO:0007669"/>
    <property type="project" value="InterPro"/>
</dbReference>
<evidence type="ECO:0000256" key="6">
    <source>
        <dbReference type="ARBA" id="ARBA00022932"/>
    </source>
</evidence>
<dbReference type="PANTHER" id="PTHR34388">
    <property type="entry name" value="DNA POLYMERASE III SUBUNIT DELTA"/>
    <property type="match status" value="1"/>
</dbReference>
<evidence type="ECO:0000313" key="12">
    <source>
        <dbReference type="Proteomes" id="UP000232222"/>
    </source>
</evidence>
<dbReference type="InterPro" id="IPR048466">
    <property type="entry name" value="DNA_pol3_delta-like_C"/>
</dbReference>
<dbReference type="PANTHER" id="PTHR34388:SF1">
    <property type="entry name" value="DNA POLYMERASE III SUBUNIT DELTA"/>
    <property type="match status" value="1"/>
</dbReference>
<keyword evidence="4" id="KW-0548">Nucleotidyltransferase</keyword>
<keyword evidence="3" id="KW-0808">Transferase</keyword>
<dbReference type="GO" id="GO:0009360">
    <property type="term" value="C:DNA polymerase III complex"/>
    <property type="evidence" value="ECO:0007669"/>
    <property type="project" value="InterPro"/>
</dbReference>
<accession>A0A2K8NUB6</accession>
<dbReference type="AlphaFoldDB" id="A0A2K8NUB6"/>
<comment type="catalytic activity">
    <reaction evidence="8">
        <text>DNA(n) + a 2'-deoxyribonucleoside 5'-triphosphate = DNA(n+1) + diphosphate</text>
        <dbReference type="Rhea" id="RHEA:22508"/>
        <dbReference type="Rhea" id="RHEA-COMP:17339"/>
        <dbReference type="Rhea" id="RHEA-COMP:17340"/>
        <dbReference type="ChEBI" id="CHEBI:33019"/>
        <dbReference type="ChEBI" id="CHEBI:61560"/>
        <dbReference type="ChEBI" id="CHEBI:173112"/>
        <dbReference type="EC" id="2.7.7.7"/>
    </reaction>
</comment>
<comment type="similarity">
    <text evidence="7">Belongs to the DNA polymerase HolA subunit family.</text>
</comment>
<feature type="domain" description="DNA polymerase III delta subunit-like C-terminal" evidence="10">
    <location>
        <begin position="195"/>
        <end position="308"/>
    </location>
</feature>
<dbReference type="Gene3D" id="3.40.50.300">
    <property type="entry name" value="P-loop containing nucleotide triphosphate hydrolases"/>
    <property type="match status" value="1"/>
</dbReference>
<evidence type="ECO:0000259" key="9">
    <source>
        <dbReference type="Pfam" id="PF06144"/>
    </source>
</evidence>
<dbReference type="Pfam" id="PF06144">
    <property type="entry name" value="DNA_pol3_delta"/>
    <property type="match status" value="1"/>
</dbReference>
<evidence type="ECO:0000259" key="10">
    <source>
        <dbReference type="Pfam" id="PF21694"/>
    </source>
</evidence>
<evidence type="ECO:0000256" key="8">
    <source>
        <dbReference type="ARBA" id="ARBA00049244"/>
    </source>
</evidence>
<dbReference type="GO" id="GO:0003887">
    <property type="term" value="F:DNA-directed DNA polymerase activity"/>
    <property type="evidence" value="ECO:0007669"/>
    <property type="project" value="UniProtKB-KW"/>
</dbReference>
<keyword evidence="6" id="KW-0239">DNA-directed DNA polymerase</keyword>
<dbReference type="InterPro" id="IPR008921">
    <property type="entry name" value="DNA_pol3_clamp-load_cplx_C"/>
</dbReference>
<evidence type="ECO:0000256" key="3">
    <source>
        <dbReference type="ARBA" id="ARBA00022679"/>
    </source>
</evidence>
<dbReference type="GO" id="GO:0006261">
    <property type="term" value="P:DNA-templated DNA replication"/>
    <property type="evidence" value="ECO:0007669"/>
    <property type="project" value="TreeGrafter"/>
</dbReference>
<gene>
    <name evidence="11" type="primary">holA</name>
    <name evidence="11" type="ORF">EFREU_v1c03350</name>
</gene>
<evidence type="ECO:0000256" key="2">
    <source>
        <dbReference type="ARBA" id="ARBA00017703"/>
    </source>
</evidence>
<dbReference type="InterPro" id="IPR005790">
    <property type="entry name" value="DNA_polIII_delta"/>
</dbReference>
<protein>
    <recommendedName>
        <fullName evidence="2">DNA polymerase III subunit delta</fullName>
        <ecNumber evidence="1">2.7.7.7</ecNumber>
    </recommendedName>
</protein>
<dbReference type="InterPro" id="IPR010372">
    <property type="entry name" value="DNA_pol3_delta_N"/>
</dbReference>
<feature type="domain" description="DNA polymerase III delta N-terminal" evidence="9">
    <location>
        <begin position="11"/>
        <end position="116"/>
    </location>
</feature>
<name>A0A2K8NUB6_9MOLU</name>
<evidence type="ECO:0000313" key="11">
    <source>
        <dbReference type="EMBL" id="ATZ16361.1"/>
    </source>
</evidence>
<keyword evidence="12" id="KW-1185">Reference proteome</keyword>
<dbReference type="SUPFAM" id="SSF48019">
    <property type="entry name" value="post-AAA+ oligomerization domain-like"/>
    <property type="match status" value="1"/>
</dbReference>
<evidence type="ECO:0000256" key="5">
    <source>
        <dbReference type="ARBA" id="ARBA00022705"/>
    </source>
</evidence>
<dbReference type="Pfam" id="PF21694">
    <property type="entry name" value="DNA_pol3_delta_C"/>
    <property type="match status" value="1"/>
</dbReference>
<reference evidence="11 12" key="1">
    <citation type="submission" date="2017-11" db="EMBL/GenBank/DDBJ databases">
        <title>Genome sequence of Entomoplasma freundtii BARC 318 (ATCC 51999).</title>
        <authorList>
            <person name="Lo W.-S."/>
            <person name="Gasparich G.E."/>
            <person name="Kuo C.-H."/>
        </authorList>
    </citation>
    <scope>NUCLEOTIDE SEQUENCE [LARGE SCALE GENOMIC DNA]</scope>
    <source>
        <strain evidence="11 12">BARC 318</strain>
    </source>
</reference>
<evidence type="ECO:0000256" key="7">
    <source>
        <dbReference type="ARBA" id="ARBA00034754"/>
    </source>
</evidence>
<dbReference type="InterPro" id="IPR027417">
    <property type="entry name" value="P-loop_NTPase"/>
</dbReference>
<sequence length="328" mass="38358">MDLIYSPDYYLLLEAQKQKIKELQLDSETIETFSFIDNSLAEIIDSLLTLPMFSKQKIIIIHDSWFLTNKKIALHPTFNFDSLLTLLNRGLPDANKVIFTLNHETLAKNKKSQNFIRQVKVNKIDSPTLSFCQTKVKEWLEESKINFSADAWKYFWTIMPLDLSYLEKEIGKLVNLEAPEITLEMTKQISFPWLENDIFKLSEAFLRNDCSNFLTLYKDYCLQNNELIPLLALLGNHLITLRNYLVLKEKGLYHQEIIQKLGVNPYYLNNILRINNETIAQLNGKIDMIYELNRELICGAIDTRVIPEYKFIKAFEKSKRKDKNNGAK</sequence>
<dbReference type="Gene3D" id="1.20.272.10">
    <property type="match status" value="1"/>
</dbReference>
<dbReference type="OrthoDB" id="400018at2"/>
<dbReference type="NCBIfam" id="TIGR01128">
    <property type="entry name" value="holA"/>
    <property type="match status" value="1"/>
</dbReference>
<dbReference type="KEGG" id="efr:EFREU_v1c03350"/>
<dbReference type="EMBL" id="CP024962">
    <property type="protein sequence ID" value="ATZ16361.1"/>
    <property type="molecule type" value="Genomic_DNA"/>
</dbReference>
<dbReference type="Proteomes" id="UP000232222">
    <property type="component" value="Chromosome"/>
</dbReference>
<dbReference type="RefSeq" id="WP_100609312.1">
    <property type="nucleotide sequence ID" value="NZ_CP024962.1"/>
</dbReference>
<evidence type="ECO:0000256" key="1">
    <source>
        <dbReference type="ARBA" id="ARBA00012417"/>
    </source>
</evidence>
<proteinExistence type="inferred from homology"/>